<reference evidence="1" key="1">
    <citation type="submission" date="2020-10" db="EMBL/GenBank/DDBJ databases">
        <authorList>
            <person name="Castelo-Branco R."/>
            <person name="Eusebio N."/>
            <person name="Adriana R."/>
            <person name="Vieira A."/>
            <person name="Brugerolle De Fraissinette N."/>
            <person name="Rezende De Castro R."/>
            <person name="Schneider M.P."/>
            <person name="Vasconcelos V."/>
            <person name="Leao P.N."/>
        </authorList>
    </citation>
    <scope>NUCLEOTIDE SEQUENCE</scope>
    <source>
        <strain evidence="1">LEGE 11479</strain>
    </source>
</reference>
<comment type="caution">
    <text evidence="1">The sequence shown here is derived from an EMBL/GenBank/DDBJ whole genome shotgun (WGS) entry which is preliminary data.</text>
</comment>
<protein>
    <recommendedName>
        <fullName evidence="3">DUF4159 domain-containing protein</fullName>
    </recommendedName>
</protein>
<keyword evidence="2" id="KW-1185">Reference proteome</keyword>
<sequence length="416" mass="46323">MQPSPLQRIQVNDGMLITADHWQIAHSYHQQRQAIYYEALHQSGIVSGLGVNVGPVPETAPSKYRQPRWLTIQPGLAMDNQGNPILVANAESCYLSAQPVAETTIYIVLKHSERSSQSAIVQEAFQILEKDVPAEADEVELCRVRLGVGEVAIAPPDDVFSPTLNQLDLRHRQRVRPRSQLTASISAWSHRSPVVAQFEALFATLPGLYPSLLGKVRTEALQSDLTHFSYEEFCQLDRPDGPQIAQYLQQGGVVLVETASPQLRDLYQVEMDLRSALATSRKNLTTSLHTSAEQELSEIQACITEAVAELTAPLLSFMHQESLDLKPLAMDYVLRLQPFSFSRLPTLNGQPVGLYGWGGLLLLIGSLPQAWSISENIDLPREEIRSAQELGVNLLNFAAQRRRMHQWLRSGESNHA</sequence>
<dbReference type="AlphaFoldDB" id="A0A928ZXF4"/>
<gene>
    <name evidence="1" type="ORF">IQ260_21500</name>
</gene>
<accession>A0A928ZXF4</accession>
<evidence type="ECO:0008006" key="3">
    <source>
        <dbReference type="Google" id="ProtNLM"/>
    </source>
</evidence>
<name>A0A928ZXF4_LEPEC</name>
<organism evidence="1 2">
    <name type="scientific">Leptolyngbya cf. ectocarpi LEGE 11479</name>
    <dbReference type="NCBI Taxonomy" id="1828722"/>
    <lineage>
        <taxon>Bacteria</taxon>
        <taxon>Bacillati</taxon>
        <taxon>Cyanobacteriota</taxon>
        <taxon>Cyanophyceae</taxon>
        <taxon>Leptolyngbyales</taxon>
        <taxon>Leptolyngbyaceae</taxon>
        <taxon>Leptolyngbya group</taxon>
        <taxon>Leptolyngbya</taxon>
    </lineage>
</organism>
<evidence type="ECO:0000313" key="1">
    <source>
        <dbReference type="EMBL" id="MBE9069224.1"/>
    </source>
</evidence>
<proteinExistence type="predicted"/>
<dbReference type="Proteomes" id="UP000615026">
    <property type="component" value="Unassembled WGS sequence"/>
</dbReference>
<evidence type="ECO:0000313" key="2">
    <source>
        <dbReference type="Proteomes" id="UP000615026"/>
    </source>
</evidence>
<dbReference type="EMBL" id="JADEXP010000249">
    <property type="protein sequence ID" value="MBE9069224.1"/>
    <property type="molecule type" value="Genomic_DNA"/>
</dbReference>